<proteinExistence type="predicted"/>
<evidence type="ECO:0000313" key="3">
    <source>
        <dbReference type="Proteomes" id="UP000050326"/>
    </source>
</evidence>
<keyword evidence="3" id="KW-1185">Reference proteome</keyword>
<dbReference type="AlphaFoldDB" id="A0A0P8W7A2"/>
<dbReference type="Pfam" id="PF12655">
    <property type="entry name" value="CDIF630_02480-like"/>
    <property type="match status" value="1"/>
</dbReference>
<dbReference type="Proteomes" id="UP000050326">
    <property type="component" value="Unassembled WGS sequence"/>
</dbReference>
<feature type="region of interest" description="Disordered" evidence="1">
    <location>
        <begin position="32"/>
        <end position="52"/>
    </location>
</feature>
<name>A0A0P8W7A2_9CLOT</name>
<reference evidence="2 3" key="1">
    <citation type="submission" date="2015-09" db="EMBL/GenBank/DDBJ databases">
        <title>Genome sequence of Oxobacter pfennigii DSM 3222.</title>
        <authorList>
            <person name="Poehlein A."/>
            <person name="Bengelsdorf F.R."/>
            <person name="Schiel-Bengelsdorf B."/>
            <person name="Duerre P."/>
            <person name="Daniel R."/>
        </authorList>
    </citation>
    <scope>NUCLEOTIDE SEQUENCE [LARGE SCALE GENOMIC DNA]</scope>
    <source>
        <strain evidence="2 3">DSM 3222</strain>
    </source>
</reference>
<protein>
    <recommendedName>
        <fullName evidence="4">DUF3787 domain-containing protein</fullName>
    </recommendedName>
</protein>
<sequence>MSKNKNKKTVPVETHDTAAWANIAEQKPVSNVSIPNKSQVENAKEWVDSNEK</sequence>
<dbReference type="RefSeq" id="WP_083479982.1">
    <property type="nucleotide sequence ID" value="NZ_LKET01000039.1"/>
</dbReference>
<accession>A0A0P8W7A2</accession>
<dbReference type="OrthoDB" id="1708132at2"/>
<comment type="caution">
    <text evidence="2">The sequence shown here is derived from an EMBL/GenBank/DDBJ whole genome shotgun (WGS) entry which is preliminary data.</text>
</comment>
<feature type="compositionally biased region" description="Polar residues" evidence="1">
    <location>
        <begin position="32"/>
        <end position="41"/>
    </location>
</feature>
<dbReference type="EMBL" id="LKET01000039">
    <property type="protein sequence ID" value="KPU43666.1"/>
    <property type="molecule type" value="Genomic_DNA"/>
</dbReference>
<feature type="compositionally biased region" description="Basic and acidic residues" evidence="1">
    <location>
        <begin position="42"/>
        <end position="52"/>
    </location>
</feature>
<gene>
    <name evidence="2" type="ORF">OXPF_31080</name>
</gene>
<evidence type="ECO:0008006" key="4">
    <source>
        <dbReference type="Google" id="ProtNLM"/>
    </source>
</evidence>
<organism evidence="2 3">
    <name type="scientific">Oxobacter pfennigii</name>
    <dbReference type="NCBI Taxonomy" id="36849"/>
    <lineage>
        <taxon>Bacteria</taxon>
        <taxon>Bacillati</taxon>
        <taxon>Bacillota</taxon>
        <taxon>Clostridia</taxon>
        <taxon>Eubacteriales</taxon>
        <taxon>Clostridiaceae</taxon>
        <taxon>Oxobacter</taxon>
    </lineage>
</organism>
<evidence type="ECO:0000313" key="2">
    <source>
        <dbReference type="EMBL" id="KPU43666.1"/>
    </source>
</evidence>
<evidence type="ECO:0000256" key="1">
    <source>
        <dbReference type="SAM" id="MobiDB-lite"/>
    </source>
</evidence>
<dbReference type="InterPro" id="IPR024209">
    <property type="entry name" value="CDIF630_02480-like"/>
</dbReference>
<dbReference type="PATRIC" id="fig|36849.3.peg.3294"/>